<evidence type="ECO:0000313" key="1">
    <source>
        <dbReference type="EMBL" id="RZU00194.1"/>
    </source>
</evidence>
<gene>
    <name evidence="1" type="ORF">EV681_2002</name>
</gene>
<proteinExistence type="predicted"/>
<evidence type="ECO:0000313" key="2">
    <source>
        <dbReference type="Proteomes" id="UP000293398"/>
    </source>
</evidence>
<accession>A0A4Q7VU93</accession>
<dbReference type="RefSeq" id="WP_130303821.1">
    <property type="nucleotide sequence ID" value="NZ_SHKO01000001.1"/>
</dbReference>
<sequence>MSRKAIQISTSPLNAGGVVLITVANDGSIWQSNRQNTSSLSDKWSEWTKLPDLPQGDYDEALKEG</sequence>
<organism evidence="1 2">
    <name type="scientific">Advenella incenata</name>
    <dbReference type="NCBI Taxonomy" id="267800"/>
    <lineage>
        <taxon>Bacteria</taxon>
        <taxon>Pseudomonadati</taxon>
        <taxon>Pseudomonadota</taxon>
        <taxon>Betaproteobacteria</taxon>
        <taxon>Burkholderiales</taxon>
        <taxon>Alcaligenaceae</taxon>
    </lineage>
</organism>
<dbReference type="Proteomes" id="UP000293398">
    <property type="component" value="Unassembled WGS sequence"/>
</dbReference>
<name>A0A4Q7VU93_9BURK</name>
<comment type="caution">
    <text evidence="1">The sequence shown here is derived from an EMBL/GenBank/DDBJ whole genome shotgun (WGS) entry which is preliminary data.</text>
</comment>
<keyword evidence="2" id="KW-1185">Reference proteome</keyword>
<dbReference type="AlphaFoldDB" id="A0A4Q7VU93"/>
<dbReference type="EMBL" id="SHKO01000001">
    <property type="protein sequence ID" value="RZU00194.1"/>
    <property type="molecule type" value="Genomic_DNA"/>
</dbReference>
<reference evidence="1 2" key="1">
    <citation type="submission" date="2019-02" db="EMBL/GenBank/DDBJ databases">
        <title>Genomic Encyclopedia of Type Strains, Phase IV (KMG-IV): sequencing the most valuable type-strain genomes for metagenomic binning, comparative biology and taxonomic classification.</title>
        <authorList>
            <person name="Goeker M."/>
        </authorList>
    </citation>
    <scope>NUCLEOTIDE SEQUENCE [LARGE SCALE GENOMIC DNA]</scope>
    <source>
        <strain evidence="1 2">DSM 23814</strain>
    </source>
</reference>
<protein>
    <submittedName>
        <fullName evidence="1">Uncharacterized protein</fullName>
    </submittedName>
</protein>